<feature type="region of interest" description="Disordered" evidence="6">
    <location>
        <begin position="590"/>
        <end position="610"/>
    </location>
</feature>
<dbReference type="InterPro" id="IPR029197">
    <property type="entry name" value="CKAP2_C"/>
</dbReference>
<feature type="domain" description="Cytoskeleton-associated protein 2 C-terminal" evidence="7">
    <location>
        <begin position="626"/>
        <end position="696"/>
    </location>
</feature>
<organism evidence="8 9">
    <name type="scientific">Merluccius polli</name>
    <name type="common">Benguela hake</name>
    <name type="synonym">Merluccius cadenati</name>
    <dbReference type="NCBI Taxonomy" id="89951"/>
    <lineage>
        <taxon>Eukaryota</taxon>
        <taxon>Metazoa</taxon>
        <taxon>Chordata</taxon>
        <taxon>Craniata</taxon>
        <taxon>Vertebrata</taxon>
        <taxon>Euteleostomi</taxon>
        <taxon>Actinopterygii</taxon>
        <taxon>Neopterygii</taxon>
        <taxon>Teleostei</taxon>
        <taxon>Neoteleostei</taxon>
        <taxon>Acanthomorphata</taxon>
        <taxon>Zeiogadaria</taxon>
        <taxon>Gadariae</taxon>
        <taxon>Gadiformes</taxon>
        <taxon>Gadoidei</taxon>
        <taxon>Merlucciidae</taxon>
        <taxon>Merluccius</taxon>
    </lineage>
</organism>
<feature type="region of interest" description="Disordered" evidence="6">
    <location>
        <begin position="263"/>
        <end position="380"/>
    </location>
</feature>
<dbReference type="InterPro" id="IPR052855">
    <property type="entry name" value="CKAP2-like"/>
</dbReference>
<accession>A0AA47NTN3</accession>
<feature type="domain" description="Cytoskeleton-associated protein 2 C-terminal" evidence="7">
    <location>
        <begin position="442"/>
        <end position="596"/>
    </location>
</feature>
<dbReference type="GO" id="GO:0005813">
    <property type="term" value="C:centrosome"/>
    <property type="evidence" value="ECO:0007669"/>
    <property type="project" value="TreeGrafter"/>
</dbReference>
<dbReference type="PANTHER" id="PTHR47078:SF1">
    <property type="entry name" value="CYTOSKELETON-ASSOCIATED PROTEIN 2-LIKE"/>
    <property type="match status" value="1"/>
</dbReference>
<evidence type="ECO:0000259" key="7">
    <source>
        <dbReference type="Pfam" id="PF15297"/>
    </source>
</evidence>
<comment type="caution">
    <text evidence="8">The sequence shown here is derived from an EMBL/GenBank/DDBJ whole genome shotgun (WGS) entry which is preliminary data.</text>
</comment>
<evidence type="ECO:0000256" key="3">
    <source>
        <dbReference type="ARBA" id="ARBA00022490"/>
    </source>
</evidence>
<evidence type="ECO:0000256" key="2">
    <source>
        <dbReference type="ARBA" id="ARBA00009468"/>
    </source>
</evidence>
<dbReference type="GO" id="GO:0072686">
    <property type="term" value="C:mitotic spindle"/>
    <property type="evidence" value="ECO:0007669"/>
    <property type="project" value="TreeGrafter"/>
</dbReference>
<keyword evidence="5" id="KW-0206">Cytoskeleton</keyword>
<reference evidence="8" key="1">
    <citation type="journal article" date="2023" name="Front. Mar. Sci.">
        <title>A new Merluccius polli reference genome to investigate the effects of global change in West African waters.</title>
        <authorList>
            <person name="Mateo J.L."/>
            <person name="Blanco-Fernandez C."/>
            <person name="Garcia-Vazquez E."/>
            <person name="Machado-Schiaffino G."/>
        </authorList>
    </citation>
    <scope>NUCLEOTIDE SEQUENCE</scope>
    <source>
        <strain evidence="8">C29</strain>
        <tissue evidence="8">Fin</tissue>
    </source>
</reference>
<keyword evidence="3" id="KW-0963">Cytoplasm</keyword>
<proteinExistence type="inferred from homology"/>
<comment type="subcellular location">
    <subcellularLocation>
        <location evidence="1">Cytoplasm</location>
        <location evidence="1">Cytoskeleton</location>
    </subcellularLocation>
</comment>
<dbReference type="PANTHER" id="PTHR47078">
    <property type="entry name" value="CYTOSKELETON-ASSOCIATED PROTEIN 2-LIKE"/>
    <property type="match status" value="1"/>
</dbReference>
<evidence type="ECO:0000256" key="4">
    <source>
        <dbReference type="ARBA" id="ARBA00022553"/>
    </source>
</evidence>
<dbReference type="GO" id="GO:0005829">
    <property type="term" value="C:cytosol"/>
    <property type="evidence" value="ECO:0007669"/>
    <property type="project" value="TreeGrafter"/>
</dbReference>
<dbReference type="AlphaFoldDB" id="A0AA47NTN3"/>
<dbReference type="Pfam" id="PF15297">
    <property type="entry name" value="CKAP2_C"/>
    <property type="match status" value="2"/>
</dbReference>
<comment type="similarity">
    <text evidence="2">Belongs to the CKAP2 family.</text>
</comment>
<keyword evidence="4" id="KW-0597">Phosphoprotein</keyword>
<dbReference type="Proteomes" id="UP001174136">
    <property type="component" value="Unassembled WGS sequence"/>
</dbReference>
<evidence type="ECO:0000313" key="9">
    <source>
        <dbReference type="Proteomes" id="UP001174136"/>
    </source>
</evidence>
<feature type="compositionally biased region" description="Low complexity" evidence="6">
    <location>
        <begin position="225"/>
        <end position="240"/>
    </location>
</feature>
<feature type="compositionally biased region" description="Polar residues" evidence="6">
    <location>
        <begin position="263"/>
        <end position="276"/>
    </location>
</feature>
<evidence type="ECO:0000256" key="6">
    <source>
        <dbReference type="SAM" id="MobiDB-lite"/>
    </source>
</evidence>
<dbReference type="EMBL" id="JAOPHQ010004835">
    <property type="protein sequence ID" value="KAK0138096.1"/>
    <property type="molecule type" value="Genomic_DNA"/>
</dbReference>
<feature type="region of interest" description="Disordered" evidence="6">
    <location>
        <begin position="202"/>
        <end position="251"/>
    </location>
</feature>
<name>A0AA47NTN3_MERPO</name>
<keyword evidence="9" id="KW-1185">Reference proteome</keyword>
<evidence type="ECO:0000313" key="8">
    <source>
        <dbReference type="EMBL" id="KAK0138096.1"/>
    </source>
</evidence>
<evidence type="ECO:0000256" key="1">
    <source>
        <dbReference type="ARBA" id="ARBA00004245"/>
    </source>
</evidence>
<sequence>MTSPCTLVAELRQQKLMEYLAAKGKLKPPNPKPYLRNDYGKKSTLSILEPANGKENWPATATTKHKGTNEVKAAKYVLQPTGKVHVKQTLPKGGILSASQRVNRPVAPAVLTQPPSRNGNPLSTRTYTIASLKASHGATNQPPTQSRTLAKPAVHASTLKSGCSSAPQTVTHPQRTAHAKSGSIATHCVGGNLGPVVQTRKGTCPAGARKRNVKSNPTPGHSAITAATTANTNRARSTSAPSAPKTNQSAVLHKPFQCGSTAAWATSTDSRNQPWSHSHAKPVSTKPLQPGRPSAAGKKTLLSNRAMIATDRLDLTQRVGKPAGALQGRPAKKTADKSSEAKGAGSVRQGVVNSGASADAKSPRGASRGGSGSACGQGTHLGEKVHVLKKNMATKRTLPPMRTTTAGLPVVPQTLPRCGTRVEKIPGLQGCRVPQTEGKKSTAAQEERMRKLQEWRDSKGISYKRPPMPVRPQVRRTLALPQPYWATMEEEDEAHSLICAVDRSLGDCIKLLAEGCPPEQVTGVLSRLPPLAKKFAKYWICQARLKERQGNLDVLPMFEEAVRLVLEPVDELRTVVFDILKKRDENECAKERMEEKDEGEFQLEASSMGPDPVVTPKPVRAFIQGEKGNSSTVKYKITATPGGVQSKQRERIRVDGQEVRFLTPVRRSMRIERASLGYPSFLREHDPCVASYDDLLTEEEREGCREQEESGEAPLAGTTMPMYVYRENNALQDQVKVQLLYNDE</sequence>
<gene>
    <name evidence="8" type="primary">CKAP2L</name>
    <name evidence="8" type="ORF">N1851_025638</name>
</gene>
<protein>
    <submittedName>
        <fullName evidence="8">Cytoskeleton-associated protein 2-like</fullName>
    </submittedName>
</protein>
<evidence type="ECO:0000256" key="5">
    <source>
        <dbReference type="ARBA" id="ARBA00023212"/>
    </source>
</evidence>